<organism evidence="1 2">
    <name type="scientific">Mycobacterium phage Purky</name>
    <dbReference type="NCBI Taxonomy" id="2593351"/>
    <lineage>
        <taxon>Viruses</taxon>
        <taxon>Duplodnaviria</taxon>
        <taxon>Heunggongvirae</taxon>
        <taxon>Uroviricota</taxon>
        <taxon>Caudoviricetes</taxon>
        <taxon>Pclasvirinae</taxon>
        <taxon>Purkyvirus</taxon>
        <taxon>Purkyvirus purky</taxon>
    </lineage>
</organism>
<dbReference type="GeneID" id="60336898"/>
<dbReference type="EMBL" id="MN096355">
    <property type="protein sequence ID" value="QDK01157.1"/>
    <property type="molecule type" value="Genomic_DNA"/>
</dbReference>
<dbReference type="KEGG" id="vg:60336898"/>
<dbReference type="Proteomes" id="UP000320930">
    <property type="component" value="Segment"/>
</dbReference>
<accession>A0A514TWU1</accession>
<reference evidence="1 2" key="1">
    <citation type="submission" date="2019-06" db="EMBL/GenBank/DDBJ databases">
        <authorList>
            <person name="English H.B."/>
            <person name="Hanline L.C."/>
            <person name="Salsman M.A."/>
            <person name="Wilgus G.V."/>
            <person name="Purks T."/>
            <person name="Korey C.A."/>
            <person name="Delesalle V.A."/>
            <person name="Garlena R.A."/>
            <person name="Russell D.A."/>
            <person name="Pope W.H."/>
            <person name="Jacobs-Sera D."/>
            <person name="Hatfull G.F."/>
        </authorList>
    </citation>
    <scope>NUCLEOTIDE SEQUENCE [LARGE SCALE GENOMIC DNA]</scope>
</reference>
<keyword evidence="2" id="KW-1185">Reference proteome</keyword>
<proteinExistence type="predicted"/>
<sequence length="71" mass="7651">MSAPDRAAVVELVTNAIGYGVMMALEGRAELLRRLQAAPPNVTLGELLRVDAEQFSQTRADLVEALQVVQS</sequence>
<gene>
    <name evidence="1" type="primary">53</name>
    <name evidence="1" type="ORF">SEA_PURKY_53</name>
</gene>
<dbReference type="RefSeq" id="YP_009965176.1">
    <property type="nucleotide sequence ID" value="NC_051739.1"/>
</dbReference>
<evidence type="ECO:0000313" key="1">
    <source>
        <dbReference type="EMBL" id="QDK01157.1"/>
    </source>
</evidence>
<protein>
    <submittedName>
        <fullName evidence="1">Uncharacterized protein</fullName>
    </submittedName>
</protein>
<evidence type="ECO:0000313" key="2">
    <source>
        <dbReference type="Proteomes" id="UP000320930"/>
    </source>
</evidence>
<name>A0A514TWU1_9CAUD</name>